<dbReference type="GO" id="GO:0019478">
    <property type="term" value="P:D-amino acid catabolic process"/>
    <property type="evidence" value="ECO:0007669"/>
    <property type="project" value="TreeGrafter"/>
</dbReference>
<feature type="domain" description="FAD dependent oxidoreductase" evidence="6">
    <location>
        <begin position="2"/>
        <end position="306"/>
    </location>
</feature>
<dbReference type="AlphaFoldDB" id="A0A1B1TBT9"/>
<keyword evidence="4" id="KW-0274">FAD</keyword>
<evidence type="ECO:0000259" key="6">
    <source>
        <dbReference type="Pfam" id="PF01266"/>
    </source>
</evidence>
<dbReference type="GO" id="GO:0071949">
    <property type="term" value="F:FAD binding"/>
    <property type="evidence" value="ECO:0007669"/>
    <property type="project" value="InterPro"/>
</dbReference>
<dbReference type="PROSITE" id="PS00677">
    <property type="entry name" value="DAO"/>
    <property type="match status" value="1"/>
</dbReference>
<accession>A0A1B1TBT9</accession>
<dbReference type="PANTHER" id="PTHR11530:SF11">
    <property type="entry name" value="D-ASPARTATE OXIDASE"/>
    <property type="match status" value="1"/>
</dbReference>
<dbReference type="InterPro" id="IPR006181">
    <property type="entry name" value="D-amino_acid_oxidase_CS"/>
</dbReference>
<dbReference type="GO" id="GO:0005737">
    <property type="term" value="C:cytoplasm"/>
    <property type="evidence" value="ECO:0007669"/>
    <property type="project" value="TreeGrafter"/>
</dbReference>
<dbReference type="SUPFAM" id="SSF51971">
    <property type="entry name" value="Nucleotide-binding domain"/>
    <property type="match status" value="1"/>
</dbReference>
<evidence type="ECO:0000256" key="5">
    <source>
        <dbReference type="ARBA" id="ARBA00023002"/>
    </source>
</evidence>
<proteinExistence type="inferred from homology"/>
<evidence type="ECO:0000256" key="1">
    <source>
        <dbReference type="ARBA" id="ARBA00001974"/>
    </source>
</evidence>
<keyword evidence="3" id="KW-0285">Flavoprotein</keyword>
<name>A0A1B1TBT9_9ARCH</name>
<evidence type="ECO:0000256" key="4">
    <source>
        <dbReference type="ARBA" id="ARBA00022827"/>
    </source>
</evidence>
<sequence length="313" mass="35638">MDITVLGAGVSGITTAIRLLESGFKVTILTRNMSPNTVSDVAAAWWYPFLAEPVEKTNKWSSETFYELIRLKNEENVDCITLRLGREYLKEKCELPGWSSEIPHFRILEDSEIINGYNFGWEIEAPVIEMNHYMPWLLAKFEKLGGLYELREFSSLQEVPGEIIVNCCGLGGRDLCNDRELRPVRGQVVYIKQDPGFGRFDQKPETLTYTIPRRDVTVLGGTAQKDDWEENIRPEDTETILSKCEELWPELNRDNIVGTAVGLRPSRYEVRLEEEMINGKKVIHNYGHGGAGVTLSWGCADEIVEMIKISMQI</sequence>
<dbReference type="Gene3D" id="3.40.50.720">
    <property type="entry name" value="NAD(P)-binding Rossmann-like Domain"/>
    <property type="match status" value="1"/>
</dbReference>
<dbReference type="PANTHER" id="PTHR11530">
    <property type="entry name" value="D-AMINO ACID OXIDASE"/>
    <property type="match status" value="1"/>
</dbReference>
<evidence type="ECO:0000313" key="7">
    <source>
        <dbReference type="EMBL" id="ANV79749.1"/>
    </source>
</evidence>
<comment type="cofactor">
    <cofactor evidence="1">
        <name>FAD</name>
        <dbReference type="ChEBI" id="CHEBI:57692"/>
    </cofactor>
</comment>
<reference evidence="7" key="2">
    <citation type="journal article" date="2015" name="ISME J.">
        <title>A new class of marine Euryarchaeota group II from the Mediterranean deep chlorophyll maximum.</title>
        <authorList>
            <person name="Martin-Cuadrado A.B."/>
            <person name="Garcia-Heredia I."/>
            <person name="Molto A.G."/>
            <person name="Lopez-Ubeda R."/>
            <person name="Kimes N."/>
            <person name="Lopez-Garcia P."/>
            <person name="Moreira D."/>
            <person name="Rodriguez-Valera F."/>
        </authorList>
    </citation>
    <scope>NUCLEOTIDE SEQUENCE</scope>
</reference>
<dbReference type="InterPro" id="IPR023209">
    <property type="entry name" value="DAO"/>
</dbReference>
<dbReference type="GO" id="GO:0003884">
    <property type="term" value="F:D-amino-acid oxidase activity"/>
    <property type="evidence" value="ECO:0007669"/>
    <property type="project" value="InterPro"/>
</dbReference>
<keyword evidence="5" id="KW-0560">Oxidoreductase</keyword>
<dbReference type="PIRSF" id="PIRSF000189">
    <property type="entry name" value="D-aa_oxidase"/>
    <property type="match status" value="1"/>
</dbReference>
<comment type="similarity">
    <text evidence="2">Belongs to the DAMOX/DASOX family.</text>
</comment>
<dbReference type="InterPro" id="IPR006076">
    <property type="entry name" value="FAD-dep_OxRdtase"/>
</dbReference>
<dbReference type="EMBL" id="KP211851">
    <property type="protein sequence ID" value="ANV79749.1"/>
    <property type="molecule type" value="Genomic_DNA"/>
</dbReference>
<dbReference type="Pfam" id="PF01266">
    <property type="entry name" value="DAO"/>
    <property type="match status" value="1"/>
</dbReference>
<organism evidence="7">
    <name type="scientific">Candidatus Thalassarchaea marina</name>
    <dbReference type="NCBI Taxonomy" id="1680828"/>
    <lineage>
        <taxon>Archaea</taxon>
        <taxon>Methanobacteriati</taxon>
        <taxon>Thermoplasmatota</taxon>
        <taxon>Candidatus Poseidoniia</taxon>
        <taxon>Candidatus Poseidoniia incertae sedis</taxon>
    </lineage>
</organism>
<evidence type="ECO:0000256" key="2">
    <source>
        <dbReference type="ARBA" id="ARBA00006730"/>
    </source>
</evidence>
<reference evidence="7" key="1">
    <citation type="submission" date="2014-11" db="EMBL/GenBank/DDBJ databases">
        <authorList>
            <person name="Zhu J."/>
            <person name="Qi W."/>
            <person name="Song R."/>
        </authorList>
    </citation>
    <scope>NUCLEOTIDE SEQUENCE</scope>
</reference>
<protein>
    <submittedName>
        <fullName evidence="7">D-amino-acid oxidase (DAO)</fullName>
    </submittedName>
</protein>
<evidence type="ECO:0000256" key="3">
    <source>
        <dbReference type="ARBA" id="ARBA00022630"/>
    </source>
</evidence>
<dbReference type="SUPFAM" id="SSF54373">
    <property type="entry name" value="FAD-linked reductases, C-terminal domain"/>
    <property type="match status" value="1"/>
</dbReference>
<dbReference type="Gene3D" id="3.30.9.10">
    <property type="entry name" value="D-Amino Acid Oxidase, subunit A, domain 2"/>
    <property type="match status" value="1"/>
</dbReference>